<protein>
    <recommendedName>
        <fullName evidence="2">GIY-YIG domain-containing protein</fullName>
    </recommendedName>
</protein>
<evidence type="ECO:0000313" key="3">
    <source>
        <dbReference type="EMBL" id="PIW73695.1"/>
    </source>
</evidence>
<dbReference type="InterPro" id="IPR050190">
    <property type="entry name" value="UPF0213_domain"/>
</dbReference>
<dbReference type="PROSITE" id="PS50164">
    <property type="entry name" value="GIY_YIG"/>
    <property type="match status" value="1"/>
</dbReference>
<proteinExistence type="inferred from homology"/>
<dbReference type="PANTHER" id="PTHR34477:SF1">
    <property type="entry name" value="UPF0213 PROTEIN YHBQ"/>
    <property type="match status" value="1"/>
</dbReference>
<dbReference type="Pfam" id="PF01541">
    <property type="entry name" value="GIY-YIG"/>
    <property type="match status" value="1"/>
</dbReference>
<dbReference type="Gene3D" id="3.40.1440.10">
    <property type="entry name" value="GIY-YIG endonuclease"/>
    <property type="match status" value="1"/>
</dbReference>
<dbReference type="InterPro" id="IPR035901">
    <property type="entry name" value="GIY-YIG_endonuc_sf"/>
</dbReference>
<dbReference type="EMBL" id="PFGU01000001">
    <property type="protein sequence ID" value="PIW73695.1"/>
    <property type="molecule type" value="Genomic_DNA"/>
</dbReference>
<dbReference type="PANTHER" id="PTHR34477">
    <property type="entry name" value="UPF0213 PROTEIN YHBQ"/>
    <property type="match status" value="1"/>
</dbReference>
<evidence type="ECO:0000313" key="4">
    <source>
        <dbReference type="Proteomes" id="UP000230822"/>
    </source>
</evidence>
<name>A0A2M7IDG5_9BACT</name>
<accession>A0A2M7IDG5</accession>
<dbReference type="Proteomes" id="UP000230822">
    <property type="component" value="Unassembled WGS sequence"/>
</dbReference>
<evidence type="ECO:0000256" key="1">
    <source>
        <dbReference type="ARBA" id="ARBA00007435"/>
    </source>
</evidence>
<organism evidence="3 4">
    <name type="scientific">Candidatus Roizmanbacteria bacterium CG_4_8_14_3_um_filter_34_9</name>
    <dbReference type="NCBI Taxonomy" id="1974832"/>
    <lineage>
        <taxon>Bacteria</taxon>
        <taxon>Candidatus Roizmaniibacteriota</taxon>
    </lineage>
</organism>
<reference evidence="4" key="1">
    <citation type="submission" date="2017-09" db="EMBL/GenBank/DDBJ databases">
        <title>Depth-based differentiation of microbial function through sediment-hosted aquifers and enrichment of novel symbionts in the deep terrestrial subsurface.</title>
        <authorList>
            <person name="Probst A.J."/>
            <person name="Ladd B."/>
            <person name="Jarett J.K."/>
            <person name="Geller-Mcgrath D.E."/>
            <person name="Sieber C.M.K."/>
            <person name="Emerson J.B."/>
            <person name="Anantharaman K."/>
            <person name="Thomas B.C."/>
            <person name="Malmstrom R."/>
            <person name="Stieglmeier M."/>
            <person name="Klingl A."/>
            <person name="Woyke T."/>
            <person name="Ryan C.M."/>
            <person name="Banfield J.F."/>
        </authorList>
    </citation>
    <scope>NUCLEOTIDE SEQUENCE [LARGE SCALE GENOMIC DNA]</scope>
</reference>
<dbReference type="SUPFAM" id="SSF82771">
    <property type="entry name" value="GIY-YIG endonuclease"/>
    <property type="match status" value="1"/>
</dbReference>
<dbReference type="CDD" id="cd10449">
    <property type="entry name" value="GIY-YIG_SLX1_like"/>
    <property type="match status" value="1"/>
</dbReference>
<dbReference type="InterPro" id="IPR000305">
    <property type="entry name" value="GIY-YIG_endonuc"/>
</dbReference>
<comment type="similarity">
    <text evidence="1">Belongs to the UPF0213 family.</text>
</comment>
<feature type="domain" description="GIY-YIG" evidence="2">
    <location>
        <begin position="1"/>
        <end position="82"/>
    </location>
</feature>
<comment type="caution">
    <text evidence="3">The sequence shown here is derived from an EMBL/GenBank/DDBJ whole genome shotgun (WGS) entry which is preliminary data.</text>
</comment>
<sequence>MYYVYVLKSQKHGHLYFGSSSNLTQRFKEHNRGKNISTKSGIPWSLIYYEAYLSEDDSKAREKQLKNYGSAFGFLKKRLKNSLTPKERG</sequence>
<gene>
    <name evidence="3" type="ORF">CO005_00005</name>
</gene>
<dbReference type="AlphaFoldDB" id="A0A2M7IDG5"/>
<evidence type="ECO:0000259" key="2">
    <source>
        <dbReference type="PROSITE" id="PS50164"/>
    </source>
</evidence>